<dbReference type="Proteomes" id="UP001066276">
    <property type="component" value="Chromosome 3_1"/>
</dbReference>
<accession>A0AAV7U9G1</accession>
<dbReference type="EMBL" id="JANPWB010000005">
    <property type="protein sequence ID" value="KAJ1185575.1"/>
    <property type="molecule type" value="Genomic_DNA"/>
</dbReference>
<proteinExistence type="predicted"/>
<keyword evidence="1" id="KW-0175">Coiled coil</keyword>
<organism evidence="3 4">
    <name type="scientific">Pleurodeles waltl</name>
    <name type="common">Iberian ribbed newt</name>
    <dbReference type="NCBI Taxonomy" id="8319"/>
    <lineage>
        <taxon>Eukaryota</taxon>
        <taxon>Metazoa</taxon>
        <taxon>Chordata</taxon>
        <taxon>Craniata</taxon>
        <taxon>Vertebrata</taxon>
        <taxon>Euteleostomi</taxon>
        <taxon>Amphibia</taxon>
        <taxon>Batrachia</taxon>
        <taxon>Caudata</taxon>
        <taxon>Salamandroidea</taxon>
        <taxon>Salamandridae</taxon>
        <taxon>Pleurodelinae</taxon>
        <taxon>Pleurodeles</taxon>
    </lineage>
</organism>
<dbReference type="AlphaFoldDB" id="A0AAV7U9G1"/>
<evidence type="ECO:0000256" key="2">
    <source>
        <dbReference type="SAM" id="MobiDB-lite"/>
    </source>
</evidence>
<feature type="coiled-coil region" evidence="1">
    <location>
        <begin position="130"/>
        <end position="157"/>
    </location>
</feature>
<keyword evidence="4" id="KW-1185">Reference proteome</keyword>
<feature type="region of interest" description="Disordered" evidence="2">
    <location>
        <begin position="75"/>
        <end position="97"/>
    </location>
</feature>
<sequence length="192" mass="20936">MELPLSVNGVAEPGRPCERIGRQTLDHTVGEAEGHPTRYLCMRPPDGTGAALGNVERSGRGIALKLRLWTGDRLQEHGADGPAPRAQQTQSHSGAPQDLSVSDILAAHTQKFDDILRAVQSIKSTLEPKIDALCIDMGHLREEHKKLKERVTSMEESVDLLDVVLPDLEMEQVRAILGEGPTVMPQSAEDLL</sequence>
<reference evidence="3" key="1">
    <citation type="journal article" date="2022" name="bioRxiv">
        <title>Sequencing and chromosome-scale assembly of the giantPleurodeles waltlgenome.</title>
        <authorList>
            <person name="Brown T."/>
            <person name="Elewa A."/>
            <person name="Iarovenko S."/>
            <person name="Subramanian E."/>
            <person name="Araus A.J."/>
            <person name="Petzold A."/>
            <person name="Susuki M."/>
            <person name="Suzuki K.-i.T."/>
            <person name="Hayashi T."/>
            <person name="Toyoda A."/>
            <person name="Oliveira C."/>
            <person name="Osipova E."/>
            <person name="Leigh N.D."/>
            <person name="Simon A."/>
            <person name="Yun M.H."/>
        </authorList>
    </citation>
    <scope>NUCLEOTIDE SEQUENCE</scope>
    <source>
        <strain evidence="3">20211129_DDA</strain>
        <tissue evidence="3">Liver</tissue>
    </source>
</reference>
<evidence type="ECO:0000313" key="3">
    <source>
        <dbReference type="EMBL" id="KAJ1185575.1"/>
    </source>
</evidence>
<gene>
    <name evidence="3" type="ORF">NDU88_002367</name>
</gene>
<evidence type="ECO:0000256" key="1">
    <source>
        <dbReference type="SAM" id="Coils"/>
    </source>
</evidence>
<evidence type="ECO:0000313" key="4">
    <source>
        <dbReference type="Proteomes" id="UP001066276"/>
    </source>
</evidence>
<name>A0AAV7U9G1_PLEWA</name>
<comment type="caution">
    <text evidence="3">The sequence shown here is derived from an EMBL/GenBank/DDBJ whole genome shotgun (WGS) entry which is preliminary data.</text>
</comment>
<protein>
    <submittedName>
        <fullName evidence="3">Uncharacterized protein</fullName>
    </submittedName>
</protein>